<gene>
    <name evidence="2" type="ORF">SPARVUS_LOCUS5977632</name>
</gene>
<reference evidence="2" key="1">
    <citation type="submission" date="2023-05" db="EMBL/GenBank/DDBJ databases">
        <authorList>
            <person name="Stuckert A."/>
        </authorList>
    </citation>
    <scope>NUCLEOTIDE SEQUENCE</scope>
</reference>
<dbReference type="EMBL" id="CATNWA010013251">
    <property type="protein sequence ID" value="CAI9564778.1"/>
    <property type="molecule type" value="Genomic_DNA"/>
</dbReference>
<evidence type="ECO:0000313" key="2">
    <source>
        <dbReference type="EMBL" id="CAI9564778.1"/>
    </source>
</evidence>
<keyword evidence="1" id="KW-0812">Transmembrane</keyword>
<comment type="caution">
    <text evidence="2">The sequence shown here is derived from an EMBL/GenBank/DDBJ whole genome shotgun (WGS) entry which is preliminary data.</text>
</comment>
<evidence type="ECO:0000256" key="1">
    <source>
        <dbReference type="SAM" id="Phobius"/>
    </source>
</evidence>
<name>A0ABN9CXP3_9NEOB</name>
<proteinExistence type="predicted"/>
<keyword evidence="3" id="KW-1185">Reference proteome</keyword>
<keyword evidence="1" id="KW-1133">Transmembrane helix</keyword>
<protein>
    <submittedName>
        <fullName evidence="2">Uncharacterized protein</fullName>
    </submittedName>
</protein>
<evidence type="ECO:0000313" key="3">
    <source>
        <dbReference type="Proteomes" id="UP001162483"/>
    </source>
</evidence>
<feature type="non-terminal residue" evidence="2">
    <location>
        <position position="1"/>
    </location>
</feature>
<keyword evidence="1" id="KW-0472">Membrane</keyword>
<accession>A0ABN9CXP3</accession>
<sequence>GTSTPFLSRPIFSFQRCRTLIDNCVVLQHCTHMTFLSFFHTNRTFFWWYLISAGCFIFCTINKERGKKSIS</sequence>
<feature type="transmembrane region" description="Helical" evidence="1">
    <location>
        <begin position="45"/>
        <end position="61"/>
    </location>
</feature>
<dbReference type="Proteomes" id="UP001162483">
    <property type="component" value="Unassembled WGS sequence"/>
</dbReference>
<organism evidence="2 3">
    <name type="scientific">Staurois parvus</name>
    <dbReference type="NCBI Taxonomy" id="386267"/>
    <lineage>
        <taxon>Eukaryota</taxon>
        <taxon>Metazoa</taxon>
        <taxon>Chordata</taxon>
        <taxon>Craniata</taxon>
        <taxon>Vertebrata</taxon>
        <taxon>Euteleostomi</taxon>
        <taxon>Amphibia</taxon>
        <taxon>Batrachia</taxon>
        <taxon>Anura</taxon>
        <taxon>Neobatrachia</taxon>
        <taxon>Ranoidea</taxon>
        <taxon>Ranidae</taxon>
        <taxon>Staurois</taxon>
    </lineage>
</organism>